<dbReference type="InterPro" id="IPR004215">
    <property type="entry name" value="GSHS_N"/>
</dbReference>
<evidence type="ECO:0000313" key="13">
    <source>
        <dbReference type="Proteomes" id="UP000252147"/>
    </source>
</evidence>
<dbReference type="SUPFAM" id="SSF56059">
    <property type="entry name" value="Glutathione synthetase ATP-binding domain-like"/>
    <property type="match status" value="1"/>
</dbReference>
<evidence type="ECO:0000256" key="10">
    <source>
        <dbReference type="HAMAP-Rule" id="MF_00162"/>
    </source>
</evidence>
<dbReference type="AlphaFoldDB" id="A0A368BPD1"/>
<dbReference type="GO" id="GO:0004363">
    <property type="term" value="F:glutathione synthase activity"/>
    <property type="evidence" value="ECO:0007669"/>
    <property type="project" value="UniProtKB-UniRule"/>
</dbReference>
<keyword evidence="3 10" id="KW-0436">Ligase</keyword>
<gene>
    <name evidence="10" type="primary">gshB</name>
    <name evidence="12" type="ORF">DBW97_00190</name>
</gene>
<dbReference type="Proteomes" id="UP000252147">
    <property type="component" value="Unassembled WGS sequence"/>
</dbReference>
<keyword evidence="6 10" id="KW-0547">Nucleotide-binding</keyword>
<dbReference type="InterPro" id="IPR016185">
    <property type="entry name" value="PreATP-grasp_dom_sf"/>
</dbReference>
<dbReference type="PROSITE" id="PS50975">
    <property type="entry name" value="ATP_GRASP"/>
    <property type="match status" value="1"/>
</dbReference>
<comment type="caution">
    <text evidence="12">The sequence shown here is derived from an EMBL/GenBank/DDBJ whole genome shotgun (WGS) entry which is preliminary data.</text>
</comment>
<dbReference type="Gene3D" id="3.40.50.20">
    <property type="match status" value="1"/>
</dbReference>
<name>A0A368BPD1_9GAMM</name>
<reference evidence="12 13" key="1">
    <citation type="journal article" date="2018" name="Microbiome">
        <title>Fine metagenomic profile of the Mediterranean stratified and mixed water columns revealed by assembly and recruitment.</title>
        <authorList>
            <person name="Haro-Moreno J.M."/>
            <person name="Lopez-Perez M."/>
            <person name="De La Torre J.R."/>
            <person name="Picazo A."/>
            <person name="Camacho A."/>
            <person name="Rodriguez-Valera F."/>
        </authorList>
    </citation>
    <scope>NUCLEOTIDE SEQUENCE [LARGE SCALE GENOMIC DNA]</scope>
    <source>
        <strain evidence="12">MED-G83</strain>
    </source>
</reference>
<dbReference type="PANTHER" id="PTHR21621:SF4">
    <property type="entry name" value="GLUTATHIONE SYNTHETASE"/>
    <property type="match status" value="1"/>
</dbReference>
<evidence type="ECO:0000256" key="6">
    <source>
        <dbReference type="ARBA" id="ARBA00022741"/>
    </source>
</evidence>
<evidence type="ECO:0000256" key="9">
    <source>
        <dbReference type="ARBA" id="ARBA00023211"/>
    </source>
</evidence>
<evidence type="ECO:0000256" key="2">
    <source>
        <dbReference type="ARBA" id="ARBA00001946"/>
    </source>
</evidence>
<evidence type="ECO:0000256" key="7">
    <source>
        <dbReference type="ARBA" id="ARBA00022840"/>
    </source>
</evidence>
<proteinExistence type="inferred from homology"/>
<feature type="domain" description="ATP-grasp" evidence="11">
    <location>
        <begin position="121"/>
        <end position="307"/>
    </location>
</feature>
<accession>A0A368BPD1</accession>
<keyword evidence="5" id="KW-0479">Metal-binding</keyword>
<comment type="catalytic activity">
    <reaction evidence="10">
        <text>gamma-L-glutamyl-L-cysteine + glycine + ATP = glutathione + ADP + phosphate + H(+)</text>
        <dbReference type="Rhea" id="RHEA:13557"/>
        <dbReference type="ChEBI" id="CHEBI:15378"/>
        <dbReference type="ChEBI" id="CHEBI:30616"/>
        <dbReference type="ChEBI" id="CHEBI:43474"/>
        <dbReference type="ChEBI" id="CHEBI:57305"/>
        <dbReference type="ChEBI" id="CHEBI:57925"/>
        <dbReference type="ChEBI" id="CHEBI:58173"/>
        <dbReference type="ChEBI" id="CHEBI:456216"/>
        <dbReference type="EC" id="6.3.2.3"/>
    </reaction>
</comment>
<evidence type="ECO:0000313" key="12">
    <source>
        <dbReference type="EMBL" id="RCL39179.1"/>
    </source>
</evidence>
<comment type="similarity">
    <text evidence="10">Belongs to the prokaryotic GSH synthase family.</text>
</comment>
<organism evidence="12 13">
    <name type="scientific">SAR86 cluster bacterium</name>
    <dbReference type="NCBI Taxonomy" id="2030880"/>
    <lineage>
        <taxon>Bacteria</taxon>
        <taxon>Pseudomonadati</taxon>
        <taxon>Pseudomonadota</taxon>
        <taxon>Gammaproteobacteria</taxon>
        <taxon>SAR86 cluster</taxon>
    </lineage>
</organism>
<dbReference type="GO" id="GO:0005524">
    <property type="term" value="F:ATP binding"/>
    <property type="evidence" value="ECO:0007669"/>
    <property type="project" value="UniProtKB-UniRule"/>
</dbReference>
<evidence type="ECO:0000256" key="1">
    <source>
        <dbReference type="ARBA" id="ARBA00001936"/>
    </source>
</evidence>
<dbReference type="NCBIfam" id="NF003573">
    <property type="entry name" value="PRK05246.1"/>
    <property type="match status" value="1"/>
</dbReference>
<keyword evidence="7 10" id="KW-0067">ATP-binding</keyword>
<dbReference type="PANTHER" id="PTHR21621">
    <property type="entry name" value="RIBOSOMAL PROTEIN S6 MODIFICATION PROTEIN"/>
    <property type="match status" value="1"/>
</dbReference>
<keyword evidence="9" id="KW-0464">Manganese</keyword>
<evidence type="ECO:0000256" key="3">
    <source>
        <dbReference type="ARBA" id="ARBA00022598"/>
    </source>
</evidence>
<dbReference type="InterPro" id="IPR006284">
    <property type="entry name" value="Glut_synth_pro"/>
</dbReference>
<sequence>MKVAFIINDLQSMDLKKDTSIFLAKEAFDRGYEVYTFNTNNLSVQEEGLTAQTSKLIFPTKDQLSFNLSDNGTEDLSEFTYVINRVNPPFNKDYLYMTLLLDAYGVPCINPTKALREINEKLSILKFPEIIPSTRVTASLQTIKDMFNQGFDTLVIKPLDGMGGRSIFLVHKDDKNLAVIWETITGRGKHLVIVQEYIPEAESGDNRIVIINGELLEQKLVRVPSPLDFRGNLAAGATSKVEKVTNDDKKIAHQILPFLKEHNIYFAGADILGGKLSELNITSPTCLQEINNASDINPSEVFWDGLGDS</sequence>
<dbReference type="SUPFAM" id="SSF52440">
    <property type="entry name" value="PreATP-grasp domain"/>
    <property type="match status" value="1"/>
</dbReference>
<dbReference type="GO" id="GO:0046872">
    <property type="term" value="F:metal ion binding"/>
    <property type="evidence" value="ECO:0007669"/>
    <property type="project" value="UniProtKB-KW"/>
</dbReference>
<dbReference type="InterPro" id="IPR004218">
    <property type="entry name" value="GSHS_ATP-bd"/>
</dbReference>
<dbReference type="Pfam" id="PF02951">
    <property type="entry name" value="GSH-S_N"/>
    <property type="match status" value="1"/>
</dbReference>
<evidence type="ECO:0000256" key="4">
    <source>
        <dbReference type="ARBA" id="ARBA00022684"/>
    </source>
</evidence>
<dbReference type="UniPathway" id="UPA00142">
    <property type="reaction ID" value="UER00210"/>
</dbReference>
<comment type="cofactor">
    <cofactor evidence="1">
        <name>Mn(2+)</name>
        <dbReference type="ChEBI" id="CHEBI:29035"/>
    </cofactor>
</comment>
<dbReference type="HAMAP" id="MF_00162">
    <property type="entry name" value="GSH_S"/>
    <property type="match status" value="1"/>
</dbReference>
<keyword evidence="4 10" id="KW-0317">Glutathione biosynthesis</keyword>
<dbReference type="EC" id="6.3.2.3" evidence="10"/>
<evidence type="ECO:0000256" key="8">
    <source>
        <dbReference type="ARBA" id="ARBA00022842"/>
    </source>
</evidence>
<keyword evidence="8" id="KW-0460">Magnesium</keyword>
<comment type="cofactor">
    <cofactor evidence="2">
        <name>Mg(2+)</name>
        <dbReference type="ChEBI" id="CHEBI:18420"/>
    </cofactor>
</comment>
<protein>
    <recommendedName>
        <fullName evidence="10">Glutathione synthetase</fullName>
        <ecNumber evidence="10">6.3.2.3</ecNumber>
    </recommendedName>
    <alternativeName>
        <fullName evidence="10">GSH synthetase</fullName>
        <shortName evidence="10">GSH-S</shortName>
        <shortName evidence="10">GSHase</shortName>
    </alternativeName>
    <alternativeName>
        <fullName evidence="10">Glutathione synthase</fullName>
    </alternativeName>
</protein>
<dbReference type="Gene3D" id="3.30.470.20">
    <property type="entry name" value="ATP-grasp fold, B domain"/>
    <property type="match status" value="1"/>
</dbReference>
<dbReference type="GO" id="GO:0005737">
    <property type="term" value="C:cytoplasm"/>
    <property type="evidence" value="ECO:0007669"/>
    <property type="project" value="TreeGrafter"/>
</dbReference>
<evidence type="ECO:0000259" key="11">
    <source>
        <dbReference type="PROSITE" id="PS50975"/>
    </source>
</evidence>
<dbReference type="Pfam" id="PF02955">
    <property type="entry name" value="GSH-S_ATP"/>
    <property type="match status" value="1"/>
</dbReference>
<dbReference type="InterPro" id="IPR013815">
    <property type="entry name" value="ATP_grasp_subdomain_1"/>
</dbReference>
<dbReference type="Gene3D" id="3.30.1490.20">
    <property type="entry name" value="ATP-grasp fold, A domain"/>
    <property type="match status" value="1"/>
</dbReference>
<dbReference type="EMBL" id="QOPD01000001">
    <property type="protein sequence ID" value="RCL39179.1"/>
    <property type="molecule type" value="Genomic_DNA"/>
</dbReference>
<evidence type="ECO:0000256" key="5">
    <source>
        <dbReference type="ARBA" id="ARBA00022723"/>
    </source>
</evidence>
<comment type="pathway">
    <text evidence="10">Sulfur metabolism; glutathione biosynthesis; glutathione from L-cysteine and L-glutamate: step 2/2.</text>
</comment>
<dbReference type="InterPro" id="IPR011761">
    <property type="entry name" value="ATP-grasp"/>
</dbReference>